<feature type="transmembrane region" description="Helical" evidence="2">
    <location>
        <begin position="612"/>
        <end position="639"/>
    </location>
</feature>
<dbReference type="VEuPathDB" id="TrichDB:TVAG_451380"/>
<evidence type="ECO:0000313" key="3">
    <source>
        <dbReference type="EMBL" id="EAX97100.1"/>
    </source>
</evidence>
<feature type="compositionally biased region" description="Low complexity" evidence="1">
    <location>
        <begin position="391"/>
        <end position="560"/>
    </location>
</feature>
<proteinExistence type="predicted"/>
<dbReference type="VEuPathDB" id="TrichDB:TVAGG3_0761530"/>
<reference evidence="3" key="1">
    <citation type="submission" date="2006-10" db="EMBL/GenBank/DDBJ databases">
        <authorList>
            <person name="Amadeo P."/>
            <person name="Zhao Q."/>
            <person name="Wortman J."/>
            <person name="Fraser-Liggett C."/>
            <person name="Carlton J."/>
        </authorList>
    </citation>
    <scope>NUCLEOTIDE SEQUENCE</scope>
    <source>
        <strain evidence="3">G3</strain>
    </source>
</reference>
<feature type="compositionally biased region" description="Polar residues" evidence="1">
    <location>
        <begin position="361"/>
        <end position="373"/>
    </location>
</feature>
<keyword evidence="2" id="KW-0472">Membrane</keyword>
<keyword evidence="4" id="KW-1185">Reference proteome</keyword>
<dbReference type="InParanoid" id="A2FD98"/>
<dbReference type="InterPro" id="IPR052793">
    <property type="entry name" value="EJC-associated_protein"/>
</dbReference>
<dbReference type="EMBL" id="DS113729">
    <property type="protein sequence ID" value="EAX97100.1"/>
    <property type="molecule type" value="Genomic_DNA"/>
</dbReference>
<evidence type="ECO:0000256" key="1">
    <source>
        <dbReference type="SAM" id="MobiDB-lite"/>
    </source>
</evidence>
<evidence type="ECO:0000256" key="2">
    <source>
        <dbReference type="SAM" id="Phobius"/>
    </source>
</evidence>
<keyword evidence="2" id="KW-0812">Transmembrane</keyword>
<dbReference type="PANTHER" id="PTHR46589">
    <property type="entry name" value="APOPTOTIC CHROMATIN CONDENSATION INDUCER IN THE NUCLEUS"/>
    <property type="match status" value="1"/>
</dbReference>
<evidence type="ECO:0000313" key="4">
    <source>
        <dbReference type="Proteomes" id="UP000001542"/>
    </source>
</evidence>
<sequence length="662" mass="71317">MPIGFLNITSHPELVDSTANLTELLFNQIKYNETEKTDVKKAKSYVYKFQSISYKNYAAKFFSKKGKEFVGNIKLEYEYYFVVFDDYVKSTLDFGHVNFTQNNLLIKYEENGEVKNCKGTKFTYTFTPDANCNFNGFTEIEFFGEVSANNYYEKKKVTPITHSLVACYDCENTVLTKYGLYYNGRGLKIQAGVRVDVKIHMPAEAEGLIIVGDKSPTNAGKFDLYINDLKYGTVDTHLITPYEETQISGSTLYQAPLFSYSQLYDKFLGEDGSFTEKNFTISIRCIEGPVTIAGLVGHFDILPVDDFNYSSHVIPYDPLFDENILPVDNFTSDSIVDDPDVNFTAPLNSTFEEILHTCNETDNSTTCNQTVTPNDDDIPDGEYPPEVVPPSETSSSSSTESESTTSSSTESESTTSSSSTESESTTSSSSSSSTESESTTSSSSSSTESESTTSSSTESESTTSSSSSSTESESTTSSSTSTSTESESTSSSSTSTSTESESTTSSSTSTESESTSSSSTSTESESTTSSSSSSTESESTTSSSSSSTESESTTTSSTSTKNESTPIPPQEKTPGKDITSESDTSDLINNEEELTESSSSENANSAKLSKGAIAGVVAGGVIGFVAIVAIAIVVALYIIKRSPKATAEGEELVDDNDFSLDI</sequence>
<feature type="region of interest" description="Disordered" evidence="1">
    <location>
        <begin position="361"/>
        <end position="604"/>
    </location>
</feature>
<reference evidence="3" key="2">
    <citation type="journal article" date="2007" name="Science">
        <title>Draft genome sequence of the sexually transmitted pathogen Trichomonas vaginalis.</title>
        <authorList>
            <person name="Carlton J.M."/>
            <person name="Hirt R.P."/>
            <person name="Silva J.C."/>
            <person name="Delcher A.L."/>
            <person name="Schatz M."/>
            <person name="Zhao Q."/>
            <person name="Wortman J.R."/>
            <person name="Bidwell S.L."/>
            <person name="Alsmark U.C.M."/>
            <person name="Besteiro S."/>
            <person name="Sicheritz-Ponten T."/>
            <person name="Noel C.J."/>
            <person name="Dacks J.B."/>
            <person name="Foster P.G."/>
            <person name="Simillion C."/>
            <person name="Van de Peer Y."/>
            <person name="Miranda-Saavedra D."/>
            <person name="Barton G.J."/>
            <person name="Westrop G.D."/>
            <person name="Mueller S."/>
            <person name="Dessi D."/>
            <person name="Fiori P.L."/>
            <person name="Ren Q."/>
            <person name="Paulsen I."/>
            <person name="Zhang H."/>
            <person name="Bastida-Corcuera F.D."/>
            <person name="Simoes-Barbosa A."/>
            <person name="Brown M.T."/>
            <person name="Hayes R.D."/>
            <person name="Mukherjee M."/>
            <person name="Okumura C.Y."/>
            <person name="Schneider R."/>
            <person name="Smith A.J."/>
            <person name="Vanacova S."/>
            <person name="Villalvazo M."/>
            <person name="Haas B.J."/>
            <person name="Pertea M."/>
            <person name="Feldblyum T.V."/>
            <person name="Utterback T.R."/>
            <person name="Shu C.L."/>
            <person name="Osoegawa K."/>
            <person name="de Jong P.J."/>
            <person name="Hrdy I."/>
            <person name="Horvathova L."/>
            <person name="Zubacova Z."/>
            <person name="Dolezal P."/>
            <person name="Malik S.B."/>
            <person name="Logsdon J.M. Jr."/>
            <person name="Henze K."/>
            <person name="Gupta A."/>
            <person name="Wang C.C."/>
            <person name="Dunne R.L."/>
            <person name="Upcroft J.A."/>
            <person name="Upcroft P."/>
            <person name="White O."/>
            <person name="Salzberg S.L."/>
            <person name="Tang P."/>
            <person name="Chiu C.-H."/>
            <person name="Lee Y.-S."/>
            <person name="Embley T.M."/>
            <person name="Coombs G.H."/>
            <person name="Mottram J.C."/>
            <person name="Tachezy J."/>
            <person name="Fraser-Liggett C.M."/>
            <person name="Johnson P.J."/>
        </authorList>
    </citation>
    <scope>NUCLEOTIDE SEQUENCE [LARGE SCALE GENOMIC DNA]</scope>
    <source>
        <strain evidence="3">G3</strain>
    </source>
</reference>
<protein>
    <submittedName>
        <fullName evidence="3">Uncharacterized protein</fullName>
    </submittedName>
</protein>
<dbReference type="KEGG" id="tva:4754878"/>
<dbReference type="PANTHER" id="PTHR46589:SF1">
    <property type="entry name" value="APOPTOTIC CHROMATIN CONDENSATION INDUCER IN THE NUCLEUS"/>
    <property type="match status" value="1"/>
</dbReference>
<name>A2FD98_TRIV3</name>
<accession>A2FD98</accession>
<dbReference type="Proteomes" id="UP000001542">
    <property type="component" value="Unassembled WGS sequence"/>
</dbReference>
<keyword evidence="2" id="KW-1133">Transmembrane helix</keyword>
<organism evidence="3 4">
    <name type="scientific">Trichomonas vaginalis (strain ATCC PRA-98 / G3)</name>
    <dbReference type="NCBI Taxonomy" id="412133"/>
    <lineage>
        <taxon>Eukaryota</taxon>
        <taxon>Metamonada</taxon>
        <taxon>Parabasalia</taxon>
        <taxon>Trichomonadida</taxon>
        <taxon>Trichomonadidae</taxon>
        <taxon>Trichomonas</taxon>
    </lineage>
</organism>
<dbReference type="AlphaFoldDB" id="A2FD98"/>
<gene>
    <name evidence="3" type="ORF">TVAG_451380</name>
</gene>
<dbReference type="RefSeq" id="XP_001310030.1">
    <property type="nucleotide sequence ID" value="XM_001310029.1"/>
</dbReference>
<dbReference type="STRING" id="5722.A2FD98"/>